<name>A0A9W9UTR8_9EURO</name>
<feature type="region of interest" description="Disordered" evidence="3">
    <location>
        <begin position="29"/>
        <end position="51"/>
    </location>
</feature>
<evidence type="ECO:0000313" key="5">
    <source>
        <dbReference type="EMBL" id="KAJ5357072.1"/>
    </source>
</evidence>
<dbReference type="InterPro" id="IPR000250">
    <property type="entry name" value="Peptidase_G1"/>
</dbReference>
<keyword evidence="4" id="KW-0732">Signal</keyword>
<keyword evidence="2" id="KW-1015">Disulfide bond</keyword>
<evidence type="ECO:0000256" key="3">
    <source>
        <dbReference type="SAM" id="MobiDB-lite"/>
    </source>
</evidence>
<dbReference type="Proteomes" id="UP001147752">
    <property type="component" value="Unassembled WGS sequence"/>
</dbReference>
<evidence type="ECO:0000256" key="1">
    <source>
        <dbReference type="PIRSR" id="PIRSR600250-50"/>
    </source>
</evidence>
<feature type="disulfide bond" evidence="2">
    <location>
        <begin position="115"/>
        <end position="198"/>
    </location>
</feature>
<keyword evidence="6" id="KW-1185">Reference proteome</keyword>
<dbReference type="Pfam" id="PF01828">
    <property type="entry name" value="Peptidase_A4"/>
    <property type="match status" value="1"/>
</dbReference>
<evidence type="ECO:0000256" key="2">
    <source>
        <dbReference type="PIRSR" id="PIRSR600250-51"/>
    </source>
</evidence>
<organism evidence="5 6">
    <name type="scientific">Penicillium concentricum</name>
    <dbReference type="NCBI Taxonomy" id="293559"/>
    <lineage>
        <taxon>Eukaryota</taxon>
        <taxon>Fungi</taxon>
        <taxon>Dikarya</taxon>
        <taxon>Ascomycota</taxon>
        <taxon>Pezizomycotina</taxon>
        <taxon>Eurotiomycetes</taxon>
        <taxon>Eurotiomycetidae</taxon>
        <taxon>Eurotiales</taxon>
        <taxon>Aspergillaceae</taxon>
        <taxon>Penicillium</taxon>
    </lineage>
</organism>
<reference evidence="5" key="1">
    <citation type="submission" date="2022-12" db="EMBL/GenBank/DDBJ databases">
        <authorList>
            <person name="Petersen C."/>
        </authorList>
    </citation>
    <scope>NUCLEOTIDE SEQUENCE</scope>
    <source>
        <strain evidence="5">IBT 3081</strain>
    </source>
</reference>
<accession>A0A9W9UTR8</accession>
<dbReference type="AlphaFoldDB" id="A0A9W9UTR8"/>
<sequence>MKFPSTIIGAALLAASIIASPLTSRSQADGAIQRSARATRRTSRPYSPGTSEVLYLNQTSQETYSSNWAGAVLIGTGYTSVSGEITVPVPQLPRGANSYTNYCASAWVGIDGDTCNTAILQTGIDFCIQGDTTSYSAWYEWYPDYTHDFSNIQISAGDVIKARVDATSRSSGSVTLENLSTGVSVTHIFPHGLGGSLCEFNAEWIVEDFSVNNAMAPFANFGTVVFSNAVASRGRNTYGPSNATIMDIYQDRVLTSSSVAGNTVTISYT</sequence>
<reference evidence="5" key="2">
    <citation type="journal article" date="2023" name="IMA Fungus">
        <title>Comparative genomic study of the Penicillium genus elucidates a diverse pangenome and 15 lateral gene transfer events.</title>
        <authorList>
            <person name="Petersen C."/>
            <person name="Sorensen T."/>
            <person name="Nielsen M.R."/>
            <person name="Sondergaard T.E."/>
            <person name="Sorensen J.L."/>
            <person name="Fitzpatrick D.A."/>
            <person name="Frisvad J.C."/>
            <person name="Nielsen K.L."/>
        </authorList>
    </citation>
    <scope>NUCLEOTIDE SEQUENCE</scope>
    <source>
        <strain evidence="5">IBT 3081</strain>
    </source>
</reference>
<dbReference type="RefSeq" id="XP_056575219.1">
    <property type="nucleotide sequence ID" value="XM_056729404.1"/>
</dbReference>
<evidence type="ECO:0000313" key="6">
    <source>
        <dbReference type="Proteomes" id="UP001147752"/>
    </source>
</evidence>
<dbReference type="Gene3D" id="2.60.120.700">
    <property type="entry name" value="Peptidase G1"/>
    <property type="match status" value="1"/>
</dbReference>
<gene>
    <name evidence="5" type="ORF">N7517_011681</name>
</gene>
<dbReference type="GeneID" id="81468587"/>
<dbReference type="SUPFAM" id="SSF49899">
    <property type="entry name" value="Concanavalin A-like lectins/glucanases"/>
    <property type="match status" value="1"/>
</dbReference>
<dbReference type="GO" id="GO:0006508">
    <property type="term" value="P:proteolysis"/>
    <property type="evidence" value="ECO:0007669"/>
    <property type="project" value="InterPro"/>
</dbReference>
<comment type="caution">
    <text evidence="5">The sequence shown here is derived from an EMBL/GenBank/DDBJ whole genome shotgun (WGS) entry which is preliminary data.</text>
</comment>
<protein>
    <submittedName>
        <fullName evidence="5">Concanavalin A-like lectin/glucanases superfamily</fullName>
    </submittedName>
</protein>
<feature type="active site" description="Proton acceptor" evidence="1">
    <location>
        <position position="207"/>
    </location>
</feature>
<evidence type="ECO:0000256" key="4">
    <source>
        <dbReference type="SAM" id="SignalP"/>
    </source>
</evidence>
<dbReference type="PRINTS" id="PR00977">
    <property type="entry name" value="SCYTLDPTASE"/>
</dbReference>
<feature type="chain" id="PRO_5040934397" evidence="4">
    <location>
        <begin position="20"/>
        <end position="269"/>
    </location>
</feature>
<dbReference type="InterPro" id="IPR013320">
    <property type="entry name" value="ConA-like_dom_sf"/>
</dbReference>
<dbReference type="InterPro" id="IPR038656">
    <property type="entry name" value="Peptidase_G1_sf"/>
</dbReference>
<dbReference type="GO" id="GO:0070007">
    <property type="term" value="F:glutamic-type endopeptidase activity"/>
    <property type="evidence" value="ECO:0007669"/>
    <property type="project" value="InterPro"/>
</dbReference>
<dbReference type="EMBL" id="JAPZBT010000006">
    <property type="protein sequence ID" value="KAJ5357072.1"/>
    <property type="molecule type" value="Genomic_DNA"/>
</dbReference>
<dbReference type="CDD" id="cd13426">
    <property type="entry name" value="Peptidase_G1"/>
    <property type="match status" value="1"/>
</dbReference>
<proteinExistence type="predicted"/>
<dbReference type="PANTHER" id="PTHR37536:SF3">
    <property type="entry name" value="PUTATIVE (AFU_ORTHOLOGUE AFUA_3G02970)-RELATED"/>
    <property type="match status" value="1"/>
</dbReference>
<feature type="disulfide bond" evidence="2">
    <location>
        <begin position="103"/>
        <end position="127"/>
    </location>
</feature>
<dbReference type="PANTHER" id="PTHR37536">
    <property type="entry name" value="PUTATIVE (AFU_ORTHOLOGUE AFUA_3G02970)-RELATED"/>
    <property type="match status" value="1"/>
</dbReference>
<feature type="signal peptide" evidence="4">
    <location>
        <begin position="1"/>
        <end position="19"/>
    </location>
</feature>
<dbReference type="OrthoDB" id="2862635at2759"/>